<proteinExistence type="predicted"/>
<keyword evidence="1 4" id="KW-0489">Methyltransferase</keyword>
<evidence type="ECO:0000256" key="2">
    <source>
        <dbReference type="ARBA" id="ARBA00022679"/>
    </source>
</evidence>
<dbReference type="PANTHER" id="PTHR43861">
    <property type="entry name" value="TRANS-ACONITATE 2-METHYLTRANSFERASE-RELATED"/>
    <property type="match status" value="1"/>
</dbReference>
<dbReference type="SUPFAM" id="SSF53335">
    <property type="entry name" value="S-adenosyl-L-methionine-dependent methyltransferases"/>
    <property type="match status" value="1"/>
</dbReference>
<dbReference type="RefSeq" id="WP_084499129.1">
    <property type="nucleotide sequence ID" value="NZ_JAAXOS010000009.1"/>
</dbReference>
<name>A0A7X6L6J4_9NOCA</name>
<dbReference type="PANTHER" id="PTHR43861:SF1">
    <property type="entry name" value="TRANS-ACONITATE 2-METHYLTRANSFERASE"/>
    <property type="match status" value="1"/>
</dbReference>
<dbReference type="CDD" id="cd02440">
    <property type="entry name" value="AdoMet_MTases"/>
    <property type="match status" value="1"/>
</dbReference>
<protein>
    <submittedName>
        <fullName evidence="4">Class I SAM-dependent methyltransferase</fullName>
    </submittedName>
</protein>
<dbReference type="Gene3D" id="3.40.50.150">
    <property type="entry name" value="Vaccinia Virus protein VP39"/>
    <property type="match status" value="1"/>
</dbReference>
<keyword evidence="5" id="KW-1185">Reference proteome</keyword>
<evidence type="ECO:0000259" key="3">
    <source>
        <dbReference type="Pfam" id="PF13649"/>
    </source>
</evidence>
<dbReference type="AlphaFoldDB" id="A0A7X6L6J4"/>
<accession>A0A7X6L6J4</accession>
<dbReference type="GO" id="GO:0008168">
    <property type="term" value="F:methyltransferase activity"/>
    <property type="evidence" value="ECO:0007669"/>
    <property type="project" value="UniProtKB-KW"/>
</dbReference>
<gene>
    <name evidence="4" type="ORF">HGB38_20570</name>
</gene>
<sequence length="313" mass="34815">MRNRESRVFDWNSLPAGYAARYEHLNEEYGQLYSTSAERLMTISGISRGDVVIDLGAGSGFSTEILAHRVGRRGRILAIDPSIPMLERARERAYPCPITFHRGEAEGIHSIAEEEGFLGCDAVLSSFTYYYTFHDRPSLHRAVFDVLGTGGRWAFNLTKYLGEIRIAGNEYNEFGKIYVDQLKATVARHGIDPGIRNDESSGQFTDTAWEAAELQAAGFVDVEIEAWPLPLTPSQAFRFTLDGFYSHGSRVTFLPALMNVPIGKRIALMQEALADCADELDSHSAPYDSHSAPYIANFVARRPEIHGDAARSE</sequence>
<organism evidence="4 5">
    <name type="scientific">Nocardia gamkensis</name>
    <dbReference type="NCBI Taxonomy" id="352869"/>
    <lineage>
        <taxon>Bacteria</taxon>
        <taxon>Bacillati</taxon>
        <taxon>Actinomycetota</taxon>
        <taxon>Actinomycetes</taxon>
        <taxon>Mycobacteriales</taxon>
        <taxon>Nocardiaceae</taxon>
        <taxon>Nocardia</taxon>
    </lineage>
</organism>
<comment type="caution">
    <text evidence="4">The sequence shown here is derived from an EMBL/GenBank/DDBJ whole genome shotgun (WGS) entry which is preliminary data.</text>
</comment>
<keyword evidence="2 4" id="KW-0808">Transferase</keyword>
<dbReference type="Proteomes" id="UP000540698">
    <property type="component" value="Unassembled WGS sequence"/>
</dbReference>
<dbReference type="EMBL" id="JAAXOS010000009">
    <property type="protein sequence ID" value="NKY28594.1"/>
    <property type="molecule type" value="Genomic_DNA"/>
</dbReference>
<reference evidence="4 5" key="1">
    <citation type="submission" date="2020-04" db="EMBL/GenBank/DDBJ databases">
        <title>MicrobeNet Type strains.</title>
        <authorList>
            <person name="Nicholson A.C."/>
        </authorList>
    </citation>
    <scope>NUCLEOTIDE SEQUENCE [LARGE SCALE GENOMIC DNA]</scope>
    <source>
        <strain evidence="4 5">DSM 44956</strain>
    </source>
</reference>
<evidence type="ECO:0000313" key="4">
    <source>
        <dbReference type="EMBL" id="NKY28594.1"/>
    </source>
</evidence>
<dbReference type="Pfam" id="PF13649">
    <property type="entry name" value="Methyltransf_25"/>
    <property type="match status" value="1"/>
</dbReference>
<evidence type="ECO:0000313" key="5">
    <source>
        <dbReference type="Proteomes" id="UP000540698"/>
    </source>
</evidence>
<feature type="domain" description="Methyltransferase" evidence="3">
    <location>
        <begin position="52"/>
        <end position="151"/>
    </location>
</feature>
<evidence type="ECO:0000256" key="1">
    <source>
        <dbReference type="ARBA" id="ARBA00022603"/>
    </source>
</evidence>
<dbReference type="InterPro" id="IPR041698">
    <property type="entry name" value="Methyltransf_25"/>
</dbReference>
<dbReference type="InterPro" id="IPR029063">
    <property type="entry name" value="SAM-dependent_MTases_sf"/>
</dbReference>
<dbReference type="GO" id="GO:0032259">
    <property type="term" value="P:methylation"/>
    <property type="evidence" value="ECO:0007669"/>
    <property type="project" value="UniProtKB-KW"/>
</dbReference>